<reference evidence="1" key="1">
    <citation type="submission" date="2021-06" db="EMBL/GenBank/DDBJ databases">
        <authorList>
            <person name="Kallberg Y."/>
            <person name="Tangrot J."/>
            <person name="Rosling A."/>
        </authorList>
    </citation>
    <scope>NUCLEOTIDE SEQUENCE</scope>
    <source>
        <strain evidence="1">CL356</strain>
    </source>
</reference>
<evidence type="ECO:0000313" key="1">
    <source>
        <dbReference type="EMBL" id="CAG8438342.1"/>
    </source>
</evidence>
<evidence type="ECO:0000313" key="2">
    <source>
        <dbReference type="Proteomes" id="UP000789525"/>
    </source>
</evidence>
<name>A0ACA9JVH1_9GLOM</name>
<gene>
    <name evidence="1" type="ORF">ACOLOM_LOCUS69</name>
</gene>
<keyword evidence="2" id="KW-1185">Reference proteome</keyword>
<protein>
    <submittedName>
        <fullName evidence="1">3712_t:CDS:1</fullName>
    </submittedName>
</protein>
<accession>A0ACA9JVH1</accession>
<dbReference type="Proteomes" id="UP000789525">
    <property type="component" value="Unassembled WGS sequence"/>
</dbReference>
<comment type="caution">
    <text evidence="1">The sequence shown here is derived from an EMBL/GenBank/DDBJ whole genome shotgun (WGS) entry which is preliminary data.</text>
</comment>
<dbReference type="EMBL" id="CAJVPT010000062">
    <property type="protein sequence ID" value="CAG8438342.1"/>
    <property type="molecule type" value="Genomic_DNA"/>
</dbReference>
<proteinExistence type="predicted"/>
<organism evidence="1 2">
    <name type="scientific">Acaulospora colombiana</name>
    <dbReference type="NCBI Taxonomy" id="27376"/>
    <lineage>
        <taxon>Eukaryota</taxon>
        <taxon>Fungi</taxon>
        <taxon>Fungi incertae sedis</taxon>
        <taxon>Mucoromycota</taxon>
        <taxon>Glomeromycotina</taxon>
        <taxon>Glomeromycetes</taxon>
        <taxon>Diversisporales</taxon>
        <taxon>Acaulosporaceae</taxon>
        <taxon>Acaulospora</taxon>
    </lineage>
</organism>
<sequence length="404" mass="44064">MFLKYIVIHFFIAFSLTIAVVESIPVDQSGEGKQRYVVVLRSTPIPDSPSTAAESLQPRSLDDVYKAHISWISEIHSPVGVSTESVGLNASAPEVIVREYAIGDNYRAYAGMFDSKFVEGVLSKRSEVDHVSLDSEVSVATSNDEFYGAHENYYKIERVFDGSDGPSYDEESEDVCVLKFGARIQYEPPWNLDRIDQRNLPLDGKYMSSVSGGRRVNVFVIDTGININHPDFQGRASWGATVIKGSPDIDEYGLSLTGKYFPAANAAVKALTEIGVHVTVAAGNYFGANSCYFSPASTPEAITVGATNVDDDIAKFSNRGLCVDIFAPGQNVTSTWLRNEVKMMSGTSMASPHVAGVIALIISSRSNMNPEQMKAAIKDMSTLGALKNLNYESPNSLLHLDNLW</sequence>